<keyword evidence="9" id="KW-1185">Reference proteome</keyword>
<comment type="caution">
    <text evidence="8">The sequence shown here is derived from an EMBL/GenBank/DDBJ whole genome shotgun (WGS) entry which is preliminary data.</text>
</comment>
<evidence type="ECO:0000256" key="5">
    <source>
        <dbReference type="ARBA" id="ARBA00023242"/>
    </source>
</evidence>
<evidence type="ECO:0000256" key="3">
    <source>
        <dbReference type="ARBA" id="ARBA00023125"/>
    </source>
</evidence>
<evidence type="ECO:0000256" key="1">
    <source>
        <dbReference type="ARBA" id="ARBA00004123"/>
    </source>
</evidence>
<dbReference type="InterPro" id="IPR007219">
    <property type="entry name" value="XnlR_reg_dom"/>
</dbReference>
<dbReference type="GO" id="GO:0006351">
    <property type="term" value="P:DNA-templated transcription"/>
    <property type="evidence" value="ECO:0007669"/>
    <property type="project" value="InterPro"/>
</dbReference>
<dbReference type="GO" id="GO:0000981">
    <property type="term" value="F:DNA-binding transcription factor activity, RNA polymerase II-specific"/>
    <property type="evidence" value="ECO:0007669"/>
    <property type="project" value="TreeGrafter"/>
</dbReference>
<keyword evidence="3" id="KW-0238">DNA-binding</keyword>
<evidence type="ECO:0000259" key="7">
    <source>
        <dbReference type="Pfam" id="PF04082"/>
    </source>
</evidence>
<evidence type="ECO:0000256" key="6">
    <source>
        <dbReference type="SAM" id="MobiDB-lite"/>
    </source>
</evidence>
<accession>A0A8H4XL66</accession>
<sequence>MLMDEPNPRRFEAMSKELQELRSQRDEDPPPSRTDSTAESGPCTVEDDAQDIFDLNATAVSLDGVYIEPSTAMEAFKTFAEVFRPQLPIIGPLCTDQVYHTQPFLFWTILIIIAGHLPDQHYLELSRLLHAPYTRMLQEQVLDAPLPLYKIQALILLCHWPLPCEMQTRDPSWLHCGIAIQAARFMSLDRQQTIPSLRSLGVASGNIQARINTWLGCFCVSTCLGLHLGLPTPIDSDLDFASIHAFLGRQTLPPTYALQVRVQLLVAKFIPLLNHDIDETARCSLVRLMDTELEVLRSELAPGDEQMKPVELSILSARMHVYALMVTKDAPFSPSRQIMLGTARDVALRIIHISTLAFSSSSNGPGDPDLIRRQRSLPKNHYRCLAFATIFLLKFFYRKGADAPDERQTVANHIAKVQNLFKACAIEPLDEYNRTAKVFEVLGRENLDPEISKASKLRLTHRMGVSIVFDAVSHASEARGRPVEIRDGERLSTGQTAKEDEPSRGPELLIDETHVEDRPDTSMDFSQGFWSDPYMSLLSFEPTSLEAEYRDPWRHV</sequence>
<feature type="region of interest" description="Disordered" evidence="6">
    <location>
        <begin position="1"/>
        <end position="43"/>
    </location>
</feature>
<keyword evidence="4" id="KW-0804">Transcription</keyword>
<evidence type="ECO:0000313" key="8">
    <source>
        <dbReference type="EMBL" id="KAF4978856.1"/>
    </source>
</evidence>
<reference evidence="8" key="2">
    <citation type="submission" date="2020-05" db="EMBL/GenBank/DDBJ databases">
        <authorList>
            <person name="Kim H.-S."/>
            <person name="Proctor R.H."/>
            <person name="Brown D.W."/>
        </authorList>
    </citation>
    <scope>NUCLEOTIDE SEQUENCE</scope>
    <source>
        <strain evidence="8">NRRL 22465</strain>
    </source>
</reference>
<reference evidence="8" key="1">
    <citation type="journal article" date="2020" name="BMC Genomics">
        <title>Correction to: Identification and distribution of gene clusters required for synthesis of sphingolipid metabolism inhibitors in diverse species of the filamentous fungus Fusarium.</title>
        <authorList>
            <person name="Kim H.S."/>
            <person name="Lohmar J.M."/>
            <person name="Busman M."/>
            <person name="Brown D.W."/>
            <person name="Naumann T.A."/>
            <person name="Divon H.H."/>
            <person name="Lysoe E."/>
            <person name="Uhlig S."/>
            <person name="Proctor R.H."/>
        </authorList>
    </citation>
    <scope>NUCLEOTIDE SEQUENCE</scope>
    <source>
        <strain evidence="8">NRRL 22465</strain>
    </source>
</reference>
<dbReference type="PANTHER" id="PTHR31845">
    <property type="entry name" value="FINGER DOMAIN PROTEIN, PUTATIVE-RELATED"/>
    <property type="match status" value="1"/>
</dbReference>
<comment type="subcellular location">
    <subcellularLocation>
        <location evidence="1">Nucleus</location>
    </subcellularLocation>
</comment>
<dbReference type="GO" id="GO:0000976">
    <property type="term" value="F:transcription cis-regulatory region binding"/>
    <property type="evidence" value="ECO:0007669"/>
    <property type="project" value="TreeGrafter"/>
</dbReference>
<protein>
    <recommendedName>
        <fullName evidence="7">Xylanolytic transcriptional activator regulatory domain-containing protein</fullName>
    </recommendedName>
</protein>
<feature type="compositionally biased region" description="Basic and acidic residues" evidence="6">
    <location>
        <begin position="480"/>
        <end position="490"/>
    </location>
</feature>
<dbReference type="OrthoDB" id="3163292at2759"/>
<dbReference type="Proteomes" id="UP000635477">
    <property type="component" value="Unassembled WGS sequence"/>
</dbReference>
<evidence type="ECO:0000256" key="4">
    <source>
        <dbReference type="ARBA" id="ARBA00023163"/>
    </source>
</evidence>
<gene>
    <name evidence="8" type="ORF">FZEAL_4838</name>
</gene>
<keyword evidence="2" id="KW-0805">Transcription regulation</keyword>
<dbReference type="CDD" id="cd12148">
    <property type="entry name" value="fungal_TF_MHR"/>
    <property type="match status" value="1"/>
</dbReference>
<feature type="region of interest" description="Disordered" evidence="6">
    <location>
        <begin position="480"/>
        <end position="508"/>
    </location>
</feature>
<proteinExistence type="predicted"/>
<dbReference type="GO" id="GO:0008270">
    <property type="term" value="F:zinc ion binding"/>
    <property type="evidence" value="ECO:0007669"/>
    <property type="project" value="InterPro"/>
</dbReference>
<feature type="domain" description="Xylanolytic transcriptional activator regulatory" evidence="7">
    <location>
        <begin position="78"/>
        <end position="236"/>
    </location>
</feature>
<dbReference type="PANTHER" id="PTHR31845:SF21">
    <property type="entry name" value="REGULATORY PROTEIN LEU3"/>
    <property type="match status" value="1"/>
</dbReference>
<dbReference type="GO" id="GO:0005634">
    <property type="term" value="C:nucleus"/>
    <property type="evidence" value="ECO:0007669"/>
    <property type="project" value="UniProtKB-SubCell"/>
</dbReference>
<keyword evidence="5" id="KW-0539">Nucleus</keyword>
<evidence type="ECO:0000256" key="2">
    <source>
        <dbReference type="ARBA" id="ARBA00023015"/>
    </source>
</evidence>
<evidence type="ECO:0000313" key="9">
    <source>
        <dbReference type="Proteomes" id="UP000635477"/>
    </source>
</evidence>
<feature type="compositionally biased region" description="Basic and acidic residues" evidence="6">
    <location>
        <begin position="1"/>
        <end position="30"/>
    </location>
</feature>
<dbReference type="AlphaFoldDB" id="A0A8H4XL66"/>
<dbReference type="EMBL" id="JABEYC010000334">
    <property type="protein sequence ID" value="KAF4978856.1"/>
    <property type="molecule type" value="Genomic_DNA"/>
</dbReference>
<name>A0A8H4XL66_9HYPO</name>
<dbReference type="InterPro" id="IPR051089">
    <property type="entry name" value="prtT"/>
</dbReference>
<organism evidence="8 9">
    <name type="scientific">Fusarium zealandicum</name>
    <dbReference type="NCBI Taxonomy" id="1053134"/>
    <lineage>
        <taxon>Eukaryota</taxon>
        <taxon>Fungi</taxon>
        <taxon>Dikarya</taxon>
        <taxon>Ascomycota</taxon>
        <taxon>Pezizomycotina</taxon>
        <taxon>Sordariomycetes</taxon>
        <taxon>Hypocreomycetidae</taxon>
        <taxon>Hypocreales</taxon>
        <taxon>Nectriaceae</taxon>
        <taxon>Fusarium</taxon>
        <taxon>Fusarium staphyleae species complex</taxon>
    </lineage>
</organism>
<dbReference type="Pfam" id="PF04082">
    <property type="entry name" value="Fungal_trans"/>
    <property type="match status" value="1"/>
</dbReference>